<gene>
    <name evidence="1" type="ORF">SAMN06269117_11335</name>
</gene>
<dbReference type="AlphaFoldDB" id="A0A521CJK8"/>
<dbReference type="Proteomes" id="UP000317315">
    <property type="component" value="Unassembled WGS sequence"/>
</dbReference>
<proteinExistence type="predicted"/>
<reference evidence="1 2" key="1">
    <citation type="submission" date="2017-05" db="EMBL/GenBank/DDBJ databases">
        <authorList>
            <person name="Varghese N."/>
            <person name="Submissions S."/>
        </authorList>
    </citation>
    <scope>NUCLEOTIDE SEQUENCE [LARGE SCALE GENOMIC DNA]</scope>
    <source>
        <strain evidence="1 2">DSM 16304</strain>
    </source>
</reference>
<dbReference type="EMBL" id="FXTM01000013">
    <property type="protein sequence ID" value="SMO59575.1"/>
    <property type="molecule type" value="Genomic_DNA"/>
</dbReference>
<name>A0A521CJK8_9BACT</name>
<organism evidence="1 2">
    <name type="scientific">Balnearium lithotrophicum</name>
    <dbReference type="NCBI Taxonomy" id="223788"/>
    <lineage>
        <taxon>Bacteria</taxon>
        <taxon>Pseudomonadati</taxon>
        <taxon>Aquificota</taxon>
        <taxon>Aquificia</taxon>
        <taxon>Desulfurobacteriales</taxon>
        <taxon>Desulfurobacteriaceae</taxon>
        <taxon>Balnearium</taxon>
    </lineage>
</organism>
<sequence>MKLKELCKYCQWNHKGHCTLGNGNWRALMAEEEVSCEDFEPINLCSSCQRDCKENLPEVRVVDCPNYKQNQV</sequence>
<evidence type="ECO:0000313" key="1">
    <source>
        <dbReference type="EMBL" id="SMO59575.1"/>
    </source>
</evidence>
<dbReference type="RefSeq" id="WP_142935596.1">
    <property type="nucleotide sequence ID" value="NZ_FXTM01000013.1"/>
</dbReference>
<accession>A0A521CJK8</accession>
<protein>
    <submittedName>
        <fullName evidence="1">Uncharacterized protein</fullName>
    </submittedName>
</protein>
<evidence type="ECO:0000313" key="2">
    <source>
        <dbReference type="Proteomes" id="UP000317315"/>
    </source>
</evidence>
<keyword evidence="2" id="KW-1185">Reference proteome</keyword>